<name>B9TDQ0_RICCO</name>
<dbReference type="Gene3D" id="3.40.50.300">
    <property type="entry name" value="P-loop containing nucleotide triphosphate hydrolases"/>
    <property type="match status" value="1"/>
</dbReference>
<gene>
    <name evidence="5" type="ORF">RCOM_1889840</name>
</gene>
<dbReference type="EMBL" id="EQ978372">
    <property type="protein sequence ID" value="EEF26012.1"/>
    <property type="molecule type" value="Genomic_DNA"/>
</dbReference>
<protein>
    <submittedName>
        <fullName evidence="5">26S protease regulatory subunit, putative</fullName>
    </submittedName>
</protein>
<dbReference type="InParanoid" id="B9TDQ0"/>
<dbReference type="GO" id="GO:0006508">
    <property type="term" value="P:proteolysis"/>
    <property type="evidence" value="ECO:0007669"/>
    <property type="project" value="UniProtKB-KW"/>
</dbReference>
<keyword evidence="6" id="KW-1185">Reference proteome</keyword>
<keyword evidence="5" id="KW-0645">Protease</keyword>
<comment type="similarity">
    <text evidence="1">Belongs to the AAA ATPase family.</text>
</comment>
<reference evidence="6" key="1">
    <citation type="journal article" date="2010" name="Nat. Biotechnol.">
        <title>Draft genome sequence of the oilseed species Ricinus communis.</title>
        <authorList>
            <person name="Chan A.P."/>
            <person name="Crabtree J."/>
            <person name="Zhao Q."/>
            <person name="Lorenzi H."/>
            <person name="Orvis J."/>
            <person name="Puiu D."/>
            <person name="Melake-Berhan A."/>
            <person name="Jones K.M."/>
            <person name="Redman J."/>
            <person name="Chen G."/>
            <person name="Cahoon E.B."/>
            <person name="Gedil M."/>
            <person name="Stanke M."/>
            <person name="Haas B.J."/>
            <person name="Wortman J.R."/>
            <person name="Fraser-Liggett C.M."/>
            <person name="Ravel J."/>
            <person name="Rabinowicz P.D."/>
        </authorList>
    </citation>
    <scope>NUCLEOTIDE SEQUENCE [LARGE SCALE GENOMIC DNA]</scope>
    <source>
        <strain evidence="6">cv. Hale</strain>
    </source>
</reference>
<dbReference type="InterPro" id="IPR003959">
    <property type="entry name" value="ATPase_AAA_core"/>
</dbReference>
<dbReference type="STRING" id="3988.B9TDQ0"/>
<dbReference type="Pfam" id="PF00004">
    <property type="entry name" value="AAA"/>
    <property type="match status" value="1"/>
</dbReference>
<proteinExistence type="inferred from homology"/>
<evidence type="ECO:0000259" key="4">
    <source>
        <dbReference type="SMART" id="SM00382"/>
    </source>
</evidence>
<dbReference type="GO" id="GO:0008233">
    <property type="term" value="F:peptidase activity"/>
    <property type="evidence" value="ECO:0007669"/>
    <property type="project" value="UniProtKB-KW"/>
</dbReference>
<accession>B9TDQ0</accession>
<dbReference type="GO" id="GO:0005737">
    <property type="term" value="C:cytoplasm"/>
    <property type="evidence" value="ECO:0000318"/>
    <property type="project" value="GO_Central"/>
</dbReference>
<evidence type="ECO:0000313" key="6">
    <source>
        <dbReference type="Proteomes" id="UP000008311"/>
    </source>
</evidence>
<evidence type="ECO:0000256" key="3">
    <source>
        <dbReference type="ARBA" id="ARBA00022840"/>
    </source>
</evidence>
<dbReference type="SUPFAM" id="SSF52540">
    <property type="entry name" value="P-loop containing nucleoside triphosphate hydrolases"/>
    <property type="match status" value="1"/>
</dbReference>
<dbReference type="CDD" id="cd19481">
    <property type="entry name" value="RecA-like_protease"/>
    <property type="match status" value="1"/>
</dbReference>
<organism evidence="5 6">
    <name type="scientific">Ricinus communis</name>
    <name type="common">Castor bean</name>
    <dbReference type="NCBI Taxonomy" id="3988"/>
    <lineage>
        <taxon>Eukaryota</taxon>
        <taxon>Viridiplantae</taxon>
        <taxon>Streptophyta</taxon>
        <taxon>Embryophyta</taxon>
        <taxon>Tracheophyta</taxon>
        <taxon>Spermatophyta</taxon>
        <taxon>Magnoliopsida</taxon>
        <taxon>eudicotyledons</taxon>
        <taxon>Gunneridae</taxon>
        <taxon>Pentapetalae</taxon>
        <taxon>rosids</taxon>
        <taxon>fabids</taxon>
        <taxon>Malpighiales</taxon>
        <taxon>Euphorbiaceae</taxon>
        <taxon>Acalyphoideae</taxon>
        <taxon>Acalypheae</taxon>
        <taxon>Ricinus</taxon>
    </lineage>
</organism>
<dbReference type="InterPro" id="IPR050221">
    <property type="entry name" value="26S_Proteasome_ATPase"/>
</dbReference>
<evidence type="ECO:0000313" key="5">
    <source>
        <dbReference type="EMBL" id="EEF26012.1"/>
    </source>
</evidence>
<dbReference type="GO" id="GO:0008568">
    <property type="term" value="F:microtubule severing ATPase activity"/>
    <property type="evidence" value="ECO:0000318"/>
    <property type="project" value="GO_Central"/>
</dbReference>
<dbReference type="eggNOG" id="KOG0733">
    <property type="taxonomic scope" value="Eukaryota"/>
</dbReference>
<evidence type="ECO:0000256" key="2">
    <source>
        <dbReference type="ARBA" id="ARBA00022741"/>
    </source>
</evidence>
<dbReference type="GO" id="GO:0051013">
    <property type="term" value="P:microtubule severing"/>
    <property type="evidence" value="ECO:0000318"/>
    <property type="project" value="GO_Central"/>
</dbReference>
<dbReference type="GO" id="GO:0005524">
    <property type="term" value="F:ATP binding"/>
    <property type="evidence" value="ECO:0007669"/>
    <property type="project" value="UniProtKB-KW"/>
</dbReference>
<sequence length="269" mass="29838">MAARTLQRHARAAAERHARGAGPRALSRVDLPPFGADYELSYVNADCDLFALAQGVKREQSARLCFYGPPGTGKTAFAAWLAHEIDCPLLARRASDLLSPFVGETEHNIARAFEETLREGAVLCIDEGDSFLRDRSLSRHSWEVTAVNEMLAQMERFSGVLIISTNLIDTLDEASLRRFDAKILFRHMRADQRRAYFTDRCRVLGLHDADIDIAFARQLAKADTLSLGDFAAVVRRHRLHPFQSAADFALALAAECALKQRGAVPIGFV</sequence>
<keyword evidence="5" id="KW-0378">Hydrolase</keyword>
<dbReference type="PANTHER" id="PTHR23073">
    <property type="entry name" value="26S PROTEASOME REGULATORY SUBUNIT"/>
    <property type="match status" value="1"/>
</dbReference>
<dbReference type="GO" id="GO:0005634">
    <property type="term" value="C:nucleus"/>
    <property type="evidence" value="ECO:0000318"/>
    <property type="project" value="GO_Central"/>
</dbReference>
<dbReference type="Proteomes" id="UP000008311">
    <property type="component" value="Unassembled WGS sequence"/>
</dbReference>
<dbReference type="SMART" id="SM00382">
    <property type="entry name" value="AAA"/>
    <property type="match status" value="1"/>
</dbReference>
<feature type="domain" description="AAA+ ATPase" evidence="4">
    <location>
        <begin position="60"/>
        <end position="189"/>
    </location>
</feature>
<dbReference type="GO" id="GO:0000502">
    <property type="term" value="C:proteasome complex"/>
    <property type="evidence" value="ECO:0007669"/>
    <property type="project" value="UniProtKB-ARBA"/>
</dbReference>
<dbReference type="AlphaFoldDB" id="B9TDQ0"/>
<dbReference type="GO" id="GO:0016887">
    <property type="term" value="F:ATP hydrolysis activity"/>
    <property type="evidence" value="ECO:0000318"/>
    <property type="project" value="GO_Central"/>
</dbReference>
<keyword evidence="2" id="KW-0547">Nucleotide-binding</keyword>
<evidence type="ECO:0000256" key="1">
    <source>
        <dbReference type="ARBA" id="ARBA00006914"/>
    </source>
</evidence>
<keyword evidence="3" id="KW-0067">ATP-binding</keyword>
<dbReference type="InterPro" id="IPR003593">
    <property type="entry name" value="AAA+_ATPase"/>
</dbReference>
<dbReference type="InterPro" id="IPR027417">
    <property type="entry name" value="P-loop_NTPase"/>
</dbReference>